<accession>A0ABT3H3Y9</accession>
<dbReference type="Proteomes" id="UP001208938">
    <property type="component" value="Unassembled WGS sequence"/>
</dbReference>
<dbReference type="EMBL" id="JAPDFL010000001">
    <property type="protein sequence ID" value="MCW1934535.1"/>
    <property type="molecule type" value="Genomic_DNA"/>
</dbReference>
<evidence type="ECO:0008006" key="3">
    <source>
        <dbReference type="Google" id="ProtNLM"/>
    </source>
</evidence>
<reference evidence="1 2" key="1">
    <citation type="submission" date="2022-10" db="EMBL/GenBank/DDBJ databases">
        <title>Pararhodobacter sp. nov., isolated from marine algae.</title>
        <authorList>
            <person name="Choi B.J."/>
            <person name="Kim J.M."/>
            <person name="Lee J.K."/>
            <person name="Choi D.G."/>
            <person name="Jeon C.O."/>
        </authorList>
    </citation>
    <scope>NUCLEOTIDE SEQUENCE [LARGE SCALE GENOMIC DNA]</scope>
    <source>
        <strain evidence="1 2">ZQ420</strain>
    </source>
</reference>
<evidence type="ECO:0000313" key="2">
    <source>
        <dbReference type="Proteomes" id="UP001208938"/>
    </source>
</evidence>
<proteinExistence type="predicted"/>
<comment type="caution">
    <text evidence="1">The sequence shown here is derived from an EMBL/GenBank/DDBJ whole genome shotgun (WGS) entry which is preliminary data.</text>
</comment>
<name>A0ABT3H3Y9_9RHOB</name>
<protein>
    <recommendedName>
        <fullName evidence="3">Minor tail protein</fullName>
    </recommendedName>
</protein>
<organism evidence="1 2">
    <name type="scientific">Pararhodobacter zhoushanensis</name>
    <dbReference type="NCBI Taxonomy" id="2479545"/>
    <lineage>
        <taxon>Bacteria</taxon>
        <taxon>Pseudomonadati</taxon>
        <taxon>Pseudomonadota</taxon>
        <taxon>Alphaproteobacteria</taxon>
        <taxon>Rhodobacterales</taxon>
        <taxon>Paracoccaceae</taxon>
        <taxon>Pararhodobacter</taxon>
    </lineage>
</organism>
<gene>
    <name evidence="1" type="ORF">OKW52_20330</name>
</gene>
<keyword evidence="2" id="KW-1185">Reference proteome</keyword>
<dbReference type="RefSeq" id="WP_264507320.1">
    <property type="nucleotide sequence ID" value="NZ_JAPDFL010000001.1"/>
</dbReference>
<sequence length="187" mass="19804">MVDFPVNCSAKTERFLQSAVVATQSPFSYAGQVQDWGGERWAYTIGVKARGRLFEAFASQTLNKRRPFIFRDPTIANAAHSTVTVNGAGQSGNSLITAGWTVVGLVAGDFFSLGTGDETRLYQLTADVVPSSGAATLNFVPALRAAPEHGATVEIAAPAVRLRAVSPVITGVEFGLLRFTVEAVEAL</sequence>
<evidence type="ECO:0000313" key="1">
    <source>
        <dbReference type="EMBL" id="MCW1934535.1"/>
    </source>
</evidence>